<accession>A0A1J1I4X0</accession>
<dbReference type="EMBL" id="CVRI01000037">
    <property type="protein sequence ID" value="CRK93425.1"/>
    <property type="molecule type" value="Genomic_DNA"/>
</dbReference>
<name>A0A1J1I4X0_9DIPT</name>
<evidence type="ECO:0000313" key="1">
    <source>
        <dbReference type="EMBL" id="CRK93425.1"/>
    </source>
</evidence>
<reference evidence="1 2" key="1">
    <citation type="submission" date="2015-04" db="EMBL/GenBank/DDBJ databases">
        <authorList>
            <person name="Syromyatnikov M.Y."/>
            <person name="Popov V.N."/>
        </authorList>
    </citation>
    <scope>NUCLEOTIDE SEQUENCE [LARGE SCALE GENOMIC DNA]</scope>
</reference>
<sequence length="164" mass="18927">MKTNLYIGSFLGLSNAVIEAKLSDAHKLVMLILWCDEVLRRKFNKLIVISHQTKKKFKTFPHKIVSSLNSSLHSLYEPKGEKVILKDIFQCDNTTEKSIREKKTSCKSLGENEKSYPTPAQEIERKEIFRLDRQQTLPSIQRISCKNSLLILLTPPQYFLQMSA</sequence>
<organism evidence="1 2">
    <name type="scientific">Clunio marinus</name>
    <dbReference type="NCBI Taxonomy" id="568069"/>
    <lineage>
        <taxon>Eukaryota</taxon>
        <taxon>Metazoa</taxon>
        <taxon>Ecdysozoa</taxon>
        <taxon>Arthropoda</taxon>
        <taxon>Hexapoda</taxon>
        <taxon>Insecta</taxon>
        <taxon>Pterygota</taxon>
        <taxon>Neoptera</taxon>
        <taxon>Endopterygota</taxon>
        <taxon>Diptera</taxon>
        <taxon>Nematocera</taxon>
        <taxon>Chironomoidea</taxon>
        <taxon>Chironomidae</taxon>
        <taxon>Clunio</taxon>
    </lineage>
</organism>
<protein>
    <submittedName>
        <fullName evidence="1">CLUMA_CG006961, isoform A</fullName>
    </submittedName>
</protein>
<keyword evidence="2" id="KW-1185">Reference proteome</keyword>
<dbReference type="Proteomes" id="UP000183832">
    <property type="component" value="Unassembled WGS sequence"/>
</dbReference>
<evidence type="ECO:0000313" key="2">
    <source>
        <dbReference type="Proteomes" id="UP000183832"/>
    </source>
</evidence>
<dbReference type="AlphaFoldDB" id="A0A1J1I4X0"/>
<proteinExistence type="predicted"/>
<gene>
    <name evidence="1" type="ORF">CLUMA_CG006961</name>
</gene>